<dbReference type="PANTHER" id="PTHR35699:SF1">
    <property type="entry name" value="F2J10.10 PROTEIN"/>
    <property type="match status" value="1"/>
</dbReference>
<feature type="compositionally biased region" description="Gly residues" evidence="1">
    <location>
        <begin position="73"/>
        <end position="83"/>
    </location>
</feature>
<accession>A0ABP1BPG3</accession>
<feature type="transmembrane region" description="Helical" evidence="2">
    <location>
        <begin position="213"/>
        <end position="235"/>
    </location>
</feature>
<dbReference type="PANTHER" id="PTHR35699">
    <property type="entry name" value="F2J10.10 PROTEIN"/>
    <property type="match status" value="1"/>
</dbReference>
<dbReference type="EMBL" id="OZ023707">
    <property type="protein sequence ID" value="CAK9877872.1"/>
    <property type="molecule type" value="Genomic_DNA"/>
</dbReference>
<evidence type="ECO:0000256" key="2">
    <source>
        <dbReference type="SAM" id="Phobius"/>
    </source>
</evidence>
<feature type="compositionally biased region" description="Low complexity" evidence="1">
    <location>
        <begin position="129"/>
        <end position="145"/>
    </location>
</feature>
<proteinExistence type="predicted"/>
<organism evidence="3 4">
    <name type="scientific">Sphagnum jensenii</name>
    <dbReference type="NCBI Taxonomy" id="128206"/>
    <lineage>
        <taxon>Eukaryota</taxon>
        <taxon>Viridiplantae</taxon>
        <taxon>Streptophyta</taxon>
        <taxon>Embryophyta</taxon>
        <taxon>Bryophyta</taxon>
        <taxon>Sphagnophytina</taxon>
        <taxon>Sphagnopsida</taxon>
        <taxon>Sphagnales</taxon>
        <taxon>Sphagnaceae</taxon>
        <taxon>Sphagnum</taxon>
    </lineage>
</organism>
<evidence type="ECO:0000313" key="4">
    <source>
        <dbReference type="Proteomes" id="UP001497522"/>
    </source>
</evidence>
<feature type="region of interest" description="Disordered" evidence="1">
    <location>
        <begin position="68"/>
        <end position="87"/>
    </location>
</feature>
<reference evidence="3" key="1">
    <citation type="submission" date="2024-03" db="EMBL/GenBank/DDBJ databases">
        <authorList>
            <consortium name="ELIXIR-Norway"/>
            <consortium name="Elixir Norway"/>
        </authorList>
    </citation>
    <scope>NUCLEOTIDE SEQUENCE</scope>
</reference>
<name>A0ABP1BPG3_9BRYO</name>
<feature type="region of interest" description="Disordered" evidence="1">
    <location>
        <begin position="267"/>
        <end position="287"/>
    </location>
</feature>
<keyword evidence="2" id="KW-0812">Transmembrane</keyword>
<keyword evidence="2" id="KW-1133">Transmembrane helix</keyword>
<sequence>MVCVALFQLASCCPRSSPSSCCCCNFSLSSSSSTHSSISFPLHVSNFDRPCSSAPTSLWPRLSSISSTRAHRGVGGGGGGGGGRGRKELRVSRLEFTTRCLGGDQNDSGDNKPETLFMRELRKRGIMPTSTTDDGNDSGTLGTGTKTKEGENDKSASGSSGTGPFGTSTKSPPKQTDEREKSNQRERSMALNSEGIDGLIPRGLELLKLGGSFWLAFWPLIVATVSTFVACYLYFGAAFVHSSNGISGRPPYVDPFQLLEEEVLPSEMGPSRVPYGTYNANPPPPSQ</sequence>
<gene>
    <name evidence="3" type="ORF">CSSPJE1EN2_LOCUS19697</name>
</gene>
<evidence type="ECO:0000256" key="1">
    <source>
        <dbReference type="SAM" id="MobiDB-lite"/>
    </source>
</evidence>
<feature type="region of interest" description="Disordered" evidence="1">
    <location>
        <begin position="121"/>
        <end position="192"/>
    </location>
</feature>
<protein>
    <recommendedName>
        <fullName evidence="5">Transmembrane protein</fullName>
    </recommendedName>
</protein>
<keyword evidence="4" id="KW-1185">Reference proteome</keyword>
<keyword evidence="2" id="KW-0472">Membrane</keyword>
<evidence type="ECO:0000313" key="3">
    <source>
        <dbReference type="EMBL" id="CAK9877872.1"/>
    </source>
</evidence>
<feature type="compositionally biased region" description="Basic and acidic residues" evidence="1">
    <location>
        <begin position="175"/>
        <end position="188"/>
    </location>
</feature>
<evidence type="ECO:0008006" key="5">
    <source>
        <dbReference type="Google" id="ProtNLM"/>
    </source>
</evidence>
<dbReference type="Proteomes" id="UP001497522">
    <property type="component" value="Chromosome 6"/>
</dbReference>